<sequence>PTNIWPVFMHSFSNKLERCVHGPLRPFFEEHNVLETFQSGFELLHRSDTLRFIRGEALTARVRLTSVSRWNHQRC</sequence>
<feature type="non-terminal residue" evidence="1">
    <location>
        <position position="1"/>
    </location>
</feature>
<reference evidence="1" key="1">
    <citation type="submission" date="2016-05" db="EMBL/GenBank/DDBJ databases">
        <authorList>
            <person name="Lavstsen T."/>
            <person name="Jespersen J.S."/>
        </authorList>
    </citation>
    <scope>NUCLEOTIDE SEQUENCE</scope>
    <source>
        <tissue evidence="1">Brain</tissue>
    </source>
</reference>
<reference evidence="1" key="2">
    <citation type="submission" date="2016-06" db="EMBL/GenBank/DDBJ databases">
        <title>The genome of a short-lived fish provides insights into sex chromosome evolution and the genetic control of aging.</title>
        <authorList>
            <person name="Reichwald K."/>
            <person name="Felder M."/>
            <person name="Petzold A."/>
            <person name="Koch P."/>
            <person name="Groth M."/>
            <person name="Platzer M."/>
        </authorList>
    </citation>
    <scope>NUCLEOTIDE SEQUENCE</scope>
    <source>
        <tissue evidence="1">Brain</tissue>
    </source>
</reference>
<organism evidence="1">
    <name type="scientific">Nothobranchius furzeri</name>
    <name type="common">Turquoise killifish</name>
    <dbReference type="NCBI Taxonomy" id="105023"/>
    <lineage>
        <taxon>Eukaryota</taxon>
        <taxon>Metazoa</taxon>
        <taxon>Chordata</taxon>
        <taxon>Craniata</taxon>
        <taxon>Vertebrata</taxon>
        <taxon>Euteleostomi</taxon>
        <taxon>Actinopterygii</taxon>
        <taxon>Neopterygii</taxon>
        <taxon>Teleostei</taxon>
        <taxon>Neoteleostei</taxon>
        <taxon>Acanthomorphata</taxon>
        <taxon>Ovalentaria</taxon>
        <taxon>Atherinomorphae</taxon>
        <taxon>Cyprinodontiformes</taxon>
        <taxon>Nothobranchiidae</taxon>
        <taxon>Nothobranchius</taxon>
    </lineage>
</organism>
<evidence type="ECO:0000313" key="1">
    <source>
        <dbReference type="EMBL" id="SBP56525.1"/>
    </source>
</evidence>
<proteinExistence type="predicted"/>
<name>A0A1A8AQL7_NOTFU</name>
<accession>A0A1A8AQL7</accession>
<gene>
    <name evidence="1" type="primary">Nfu_g_1_024604</name>
</gene>
<protein>
    <submittedName>
        <fullName evidence="1">Uncharacterized protein</fullName>
    </submittedName>
</protein>
<feature type="non-terminal residue" evidence="1">
    <location>
        <position position="75"/>
    </location>
</feature>
<dbReference type="AlphaFoldDB" id="A0A1A8AQL7"/>
<dbReference type="EMBL" id="HADY01018040">
    <property type="protein sequence ID" value="SBP56525.1"/>
    <property type="molecule type" value="Transcribed_RNA"/>
</dbReference>